<dbReference type="PROSITE" id="PS51354">
    <property type="entry name" value="GLUTAREDOXIN_2"/>
    <property type="match status" value="1"/>
</dbReference>
<sequence>MPTICPKCRAVRLENTPGPEWQCPACGVAYAKAYEEAPAAPPPRKRPRAAPVVRNAGFPWGKFFTALFVAWALYVGYQAGSKRGGLNVPSIFSSGLTQEQLVALAASGQASDVILYSTDWCPYCKAAKGWMNQYGFKYQECDIEKNASCLQQFQSLGDVGGVPYLIVKGQHMKDGFDSDAFVAALSQGGRR</sequence>
<evidence type="ECO:0000313" key="3">
    <source>
        <dbReference type="Proteomes" id="UP001208935"/>
    </source>
</evidence>
<dbReference type="Proteomes" id="UP001208935">
    <property type="component" value="Unassembled WGS sequence"/>
</dbReference>
<proteinExistence type="predicted"/>
<feature type="domain" description="Glutaredoxin" evidence="1">
    <location>
        <begin position="113"/>
        <end position="171"/>
    </location>
</feature>
<evidence type="ECO:0000313" key="2">
    <source>
        <dbReference type="EMBL" id="MCW5320611.1"/>
    </source>
</evidence>
<dbReference type="CDD" id="cd02976">
    <property type="entry name" value="NrdH"/>
    <property type="match status" value="1"/>
</dbReference>
<organism evidence="2 3">
    <name type="scientific">Verminephrobacter aporrectodeae subsp. tuberculatae</name>
    <dbReference type="NCBI Taxonomy" id="1110392"/>
    <lineage>
        <taxon>Bacteria</taxon>
        <taxon>Pseudomonadati</taxon>
        <taxon>Pseudomonadota</taxon>
        <taxon>Betaproteobacteria</taxon>
        <taxon>Burkholderiales</taxon>
        <taxon>Comamonadaceae</taxon>
        <taxon>Verminephrobacter</taxon>
    </lineage>
</organism>
<dbReference type="SUPFAM" id="SSF52833">
    <property type="entry name" value="Thioredoxin-like"/>
    <property type="match status" value="1"/>
</dbReference>
<protein>
    <submittedName>
        <fullName evidence="2">Glutaredoxin family protein</fullName>
    </submittedName>
</protein>
<dbReference type="InterPro" id="IPR036249">
    <property type="entry name" value="Thioredoxin-like_sf"/>
</dbReference>
<dbReference type="Pfam" id="PF00462">
    <property type="entry name" value="Glutaredoxin"/>
    <property type="match status" value="1"/>
</dbReference>
<accession>A0ABT3KQL7</accession>
<dbReference type="InterPro" id="IPR051548">
    <property type="entry name" value="Grx-like_ET"/>
</dbReference>
<evidence type="ECO:0000259" key="1">
    <source>
        <dbReference type="Pfam" id="PF00462"/>
    </source>
</evidence>
<keyword evidence="3" id="KW-1185">Reference proteome</keyword>
<name>A0ABT3KQL7_9BURK</name>
<comment type="caution">
    <text evidence="2">The sequence shown here is derived from an EMBL/GenBank/DDBJ whole genome shotgun (WGS) entry which is preliminary data.</text>
</comment>
<reference evidence="3" key="1">
    <citation type="submission" date="2023-07" db="EMBL/GenBank/DDBJ databases">
        <title>Verminephrobacter genomes.</title>
        <authorList>
            <person name="Lund M.B."/>
        </authorList>
    </citation>
    <scope>NUCLEOTIDE SEQUENCE [LARGE SCALE GENOMIC DNA]</scope>
    <source>
        <strain evidence="3">AtM5-05</strain>
    </source>
</reference>
<dbReference type="InterPro" id="IPR002109">
    <property type="entry name" value="Glutaredoxin"/>
</dbReference>
<dbReference type="PANTHER" id="PTHR34386">
    <property type="entry name" value="GLUTAREDOXIN"/>
    <property type="match status" value="1"/>
</dbReference>
<gene>
    <name evidence="2" type="ORF">D5039_05280</name>
</gene>
<dbReference type="PANTHER" id="PTHR34386:SF1">
    <property type="entry name" value="GLUTAREDOXIN-LIKE PROTEIN NRDH"/>
    <property type="match status" value="1"/>
</dbReference>
<dbReference type="Gene3D" id="3.40.30.10">
    <property type="entry name" value="Glutaredoxin"/>
    <property type="match status" value="1"/>
</dbReference>
<dbReference type="EMBL" id="QZCW01000001">
    <property type="protein sequence ID" value="MCW5320611.1"/>
    <property type="molecule type" value="Genomic_DNA"/>
</dbReference>